<feature type="transmembrane region" description="Helical" evidence="10">
    <location>
        <begin position="35"/>
        <end position="57"/>
    </location>
</feature>
<comment type="similarity">
    <text evidence="7 10">Belongs to the fluoride channel Fluc/FEX (TC 1.A.43) family.</text>
</comment>
<keyword evidence="4 10" id="KW-1133">Transmembrane helix</keyword>
<keyword evidence="12" id="KW-1185">Reference proteome</keyword>
<dbReference type="Proteomes" id="UP001157160">
    <property type="component" value="Unassembled WGS sequence"/>
</dbReference>
<dbReference type="GO" id="GO:0005886">
    <property type="term" value="C:plasma membrane"/>
    <property type="evidence" value="ECO:0007669"/>
    <property type="project" value="UniProtKB-SubCell"/>
</dbReference>
<keyword evidence="3 10" id="KW-0812">Transmembrane</keyword>
<dbReference type="EMBL" id="BSUL01000001">
    <property type="protein sequence ID" value="GMA28738.1"/>
    <property type="molecule type" value="Genomic_DNA"/>
</dbReference>
<evidence type="ECO:0000313" key="11">
    <source>
        <dbReference type="EMBL" id="GMA28738.1"/>
    </source>
</evidence>
<feature type="transmembrane region" description="Helical" evidence="10">
    <location>
        <begin position="102"/>
        <end position="123"/>
    </location>
</feature>
<protein>
    <recommendedName>
        <fullName evidence="10">Fluoride-specific ion channel</fullName>
    </recommendedName>
</protein>
<keyword evidence="2 10" id="KW-1003">Cell membrane</keyword>
<keyword evidence="6" id="KW-0406">Ion transport</keyword>
<dbReference type="Pfam" id="PF02537">
    <property type="entry name" value="CRCB"/>
    <property type="match status" value="1"/>
</dbReference>
<evidence type="ECO:0000256" key="8">
    <source>
        <dbReference type="ARBA" id="ARBA00035585"/>
    </source>
</evidence>
<reference evidence="11 12" key="1">
    <citation type="journal article" date="2014" name="Int. J. Syst. Evol. Microbiol.">
        <title>Complete genome sequence of Corynebacterium casei LMG S-19264T (=DSM 44701T), isolated from a smear-ripened cheese.</title>
        <authorList>
            <consortium name="US DOE Joint Genome Institute (JGI-PGF)"/>
            <person name="Walter F."/>
            <person name="Albersmeier A."/>
            <person name="Kalinowski J."/>
            <person name="Ruckert C."/>
        </authorList>
    </citation>
    <scope>NUCLEOTIDE SEQUENCE [LARGE SCALE GENOMIC DNA]</scope>
    <source>
        <strain evidence="11 12">NBRC 112289</strain>
    </source>
</reference>
<evidence type="ECO:0000256" key="6">
    <source>
        <dbReference type="ARBA" id="ARBA00023303"/>
    </source>
</evidence>
<evidence type="ECO:0000256" key="9">
    <source>
        <dbReference type="ARBA" id="ARBA00049940"/>
    </source>
</evidence>
<comment type="function">
    <text evidence="9">Fluoride-specific ion channel. Important for reducing fluoride concentration in the cell, thus reducing its toxicity.</text>
</comment>
<feature type="transmembrane region" description="Helical" evidence="10">
    <location>
        <begin position="6"/>
        <end position="23"/>
    </location>
</feature>
<evidence type="ECO:0000256" key="10">
    <source>
        <dbReference type="RuleBase" id="RU004340"/>
    </source>
</evidence>
<sequence length="126" mass="12900">MTPLLFLAVAGAGGLAAVLRWLLSRRPRTRPGLDPRILAVNAAGSLLAGYCAAAPWMHDELRLVLITGVCGGLTTWGTVLLAEASSGRAVPPLRRSSLVPNLAACVLAALLGLLLGAVLPPFATAV</sequence>
<dbReference type="GO" id="GO:0034220">
    <property type="term" value="P:monoatomic ion transmembrane transport"/>
    <property type="evidence" value="ECO:0007669"/>
    <property type="project" value="UniProtKB-KW"/>
</dbReference>
<name>A0AA37XBG7_9MICO</name>
<dbReference type="AlphaFoldDB" id="A0AA37XBG7"/>
<gene>
    <name evidence="11" type="ORF">GCM10025874_19910</name>
</gene>
<evidence type="ECO:0000256" key="2">
    <source>
        <dbReference type="ARBA" id="ARBA00022475"/>
    </source>
</evidence>
<accession>A0AA37XBG7</accession>
<comment type="subcellular location">
    <subcellularLocation>
        <location evidence="1">Cell membrane</location>
        <topology evidence="1">Multi-pass membrane protein</topology>
    </subcellularLocation>
</comment>
<evidence type="ECO:0000313" key="12">
    <source>
        <dbReference type="Proteomes" id="UP001157160"/>
    </source>
</evidence>
<evidence type="ECO:0000256" key="7">
    <source>
        <dbReference type="ARBA" id="ARBA00035120"/>
    </source>
</evidence>
<keyword evidence="5 10" id="KW-0472">Membrane</keyword>
<organism evidence="11 12">
    <name type="scientific">Arenivirga flava</name>
    <dbReference type="NCBI Taxonomy" id="1930060"/>
    <lineage>
        <taxon>Bacteria</taxon>
        <taxon>Bacillati</taxon>
        <taxon>Actinomycetota</taxon>
        <taxon>Actinomycetes</taxon>
        <taxon>Micrococcales</taxon>
        <taxon>Microbacteriaceae</taxon>
        <taxon>Arenivirga</taxon>
    </lineage>
</organism>
<comment type="caution">
    <text evidence="11">The sequence shown here is derived from an EMBL/GenBank/DDBJ whole genome shotgun (WGS) entry which is preliminary data.</text>
</comment>
<keyword evidence="6" id="KW-0813">Transport</keyword>
<evidence type="ECO:0000256" key="1">
    <source>
        <dbReference type="ARBA" id="ARBA00004651"/>
    </source>
</evidence>
<dbReference type="InterPro" id="IPR003691">
    <property type="entry name" value="FluC"/>
</dbReference>
<evidence type="ECO:0000256" key="5">
    <source>
        <dbReference type="ARBA" id="ARBA00023136"/>
    </source>
</evidence>
<feature type="transmembrane region" description="Helical" evidence="10">
    <location>
        <begin position="63"/>
        <end position="82"/>
    </location>
</feature>
<evidence type="ECO:0000256" key="4">
    <source>
        <dbReference type="ARBA" id="ARBA00022989"/>
    </source>
</evidence>
<proteinExistence type="inferred from homology"/>
<keyword evidence="6" id="KW-0407">Ion channel</keyword>
<evidence type="ECO:0000256" key="3">
    <source>
        <dbReference type="ARBA" id="ARBA00022692"/>
    </source>
</evidence>
<comment type="catalytic activity">
    <reaction evidence="8">
        <text>fluoride(in) = fluoride(out)</text>
        <dbReference type="Rhea" id="RHEA:76159"/>
        <dbReference type="ChEBI" id="CHEBI:17051"/>
    </reaction>
    <physiologicalReaction direction="left-to-right" evidence="8">
        <dbReference type="Rhea" id="RHEA:76160"/>
    </physiologicalReaction>
</comment>
<dbReference type="RefSeq" id="WP_284232193.1">
    <property type="nucleotide sequence ID" value="NZ_BSUL01000001.1"/>
</dbReference>